<keyword evidence="1" id="KW-0812">Transmembrane</keyword>
<dbReference type="PANTHER" id="PTHR40547">
    <property type="entry name" value="SLL0298 PROTEIN"/>
    <property type="match status" value="1"/>
</dbReference>
<evidence type="ECO:0000256" key="1">
    <source>
        <dbReference type="SAM" id="Phobius"/>
    </source>
</evidence>
<protein>
    <submittedName>
        <fullName evidence="3">DUF2062 domain-containing protein</fullName>
    </submittedName>
</protein>
<dbReference type="EMBL" id="JBHRTQ010000003">
    <property type="protein sequence ID" value="MFC3173100.1"/>
    <property type="molecule type" value="Genomic_DNA"/>
</dbReference>
<proteinExistence type="predicted"/>
<keyword evidence="1" id="KW-0472">Membrane</keyword>
<keyword evidence="1" id="KW-1133">Transmembrane helix</keyword>
<dbReference type="PANTHER" id="PTHR40547:SF1">
    <property type="entry name" value="SLL0298 PROTEIN"/>
    <property type="match status" value="1"/>
</dbReference>
<comment type="caution">
    <text evidence="3">The sequence shown here is derived from an EMBL/GenBank/DDBJ whole genome shotgun (WGS) entry which is preliminary data.</text>
</comment>
<gene>
    <name evidence="3" type="ORF">ACFOD9_02425</name>
</gene>
<feature type="transmembrane region" description="Helical" evidence="1">
    <location>
        <begin position="49"/>
        <end position="74"/>
    </location>
</feature>
<name>A0ABV7IK65_9SPHN</name>
<organism evidence="3 4">
    <name type="scientific">Novosphingobium bradum</name>
    <dbReference type="NCBI Taxonomy" id="1737444"/>
    <lineage>
        <taxon>Bacteria</taxon>
        <taxon>Pseudomonadati</taxon>
        <taxon>Pseudomonadota</taxon>
        <taxon>Alphaproteobacteria</taxon>
        <taxon>Sphingomonadales</taxon>
        <taxon>Sphingomonadaceae</taxon>
        <taxon>Novosphingobium</taxon>
    </lineage>
</organism>
<dbReference type="Pfam" id="PF09835">
    <property type="entry name" value="DUF2062"/>
    <property type="match status" value="1"/>
</dbReference>
<feature type="transmembrane region" description="Helical" evidence="1">
    <location>
        <begin position="81"/>
        <end position="103"/>
    </location>
</feature>
<dbReference type="Proteomes" id="UP001595604">
    <property type="component" value="Unassembled WGS sequence"/>
</dbReference>
<evidence type="ECO:0000313" key="4">
    <source>
        <dbReference type="Proteomes" id="UP001595604"/>
    </source>
</evidence>
<dbReference type="InterPro" id="IPR018639">
    <property type="entry name" value="DUF2062"/>
</dbReference>
<keyword evidence="4" id="KW-1185">Reference proteome</keyword>
<feature type="domain" description="DUF2062" evidence="2">
    <location>
        <begin position="27"/>
        <end position="173"/>
    </location>
</feature>
<dbReference type="RefSeq" id="WP_379508494.1">
    <property type="nucleotide sequence ID" value="NZ_JBHRTQ010000003.1"/>
</dbReference>
<sequence>MTGRLAAWLRSHVPTREKLEANRLVSPFAHLILRSELWRMTRRSVPRGVALGLFVGVMIPLAHFVVAAFLAVFLRANIPAAMLATFIGFPVIYVGLVALAYRIGEWLLHLDAMTGIQPLGETMQTTQTDHLLQHLTGAGLDTALGLFVLACLFSSLGYALSTVFWRWWVARKRRNRLAGAVADGVTSAVPDPAVFDPR</sequence>
<evidence type="ECO:0000313" key="3">
    <source>
        <dbReference type="EMBL" id="MFC3173100.1"/>
    </source>
</evidence>
<evidence type="ECO:0000259" key="2">
    <source>
        <dbReference type="Pfam" id="PF09835"/>
    </source>
</evidence>
<accession>A0ABV7IK65</accession>
<reference evidence="4" key="1">
    <citation type="journal article" date="2019" name="Int. J. Syst. Evol. Microbiol.">
        <title>The Global Catalogue of Microorganisms (GCM) 10K type strain sequencing project: providing services to taxonomists for standard genome sequencing and annotation.</title>
        <authorList>
            <consortium name="The Broad Institute Genomics Platform"/>
            <consortium name="The Broad Institute Genome Sequencing Center for Infectious Disease"/>
            <person name="Wu L."/>
            <person name="Ma J."/>
        </authorList>
    </citation>
    <scope>NUCLEOTIDE SEQUENCE [LARGE SCALE GENOMIC DNA]</scope>
    <source>
        <strain evidence="4">KCTC 42984</strain>
    </source>
</reference>
<feature type="transmembrane region" description="Helical" evidence="1">
    <location>
        <begin position="144"/>
        <end position="168"/>
    </location>
</feature>